<feature type="region of interest" description="Disordered" evidence="1">
    <location>
        <begin position="39"/>
        <end position="58"/>
    </location>
</feature>
<evidence type="ECO:0000313" key="3">
    <source>
        <dbReference type="Proteomes" id="UP000095192"/>
    </source>
</evidence>
<reference evidence="2 3" key="1">
    <citation type="journal article" date="2016" name="BMC Genomics">
        <title>Comparative genomics reveals Cyclospora cayetanensis possesses coccidia-like metabolism and invasion components but unique surface antigens.</title>
        <authorList>
            <person name="Liu S."/>
            <person name="Wang L."/>
            <person name="Zheng H."/>
            <person name="Xu Z."/>
            <person name="Roellig D.M."/>
            <person name="Li N."/>
            <person name="Frace M.A."/>
            <person name="Tang K."/>
            <person name="Arrowood M.J."/>
            <person name="Moss D.M."/>
            <person name="Zhang L."/>
            <person name="Feng Y."/>
            <person name="Xiao L."/>
        </authorList>
    </citation>
    <scope>NUCLEOTIDE SEQUENCE [LARGE SCALE GENOMIC DNA]</scope>
    <source>
        <strain evidence="2 3">CHN_HEN01</strain>
    </source>
</reference>
<evidence type="ECO:0000256" key="1">
    <source>
        <dbReference type="SAM" id="MobiDB-lite"/>
    </source>
</evidence>
<dbReference type="AlphaFoldDB" id="A0A1D3D1Z6"/>
<dbReference type="EMBL" id="JROU02001082">
    <property type="protein sequence ID" value="OEH77471.1"/>
    <property type="molecule type" value="Genomic_DNA"/>
</dbReference>
<sequence>MQTNESKPTRETAWAFWGSHSLEQDMRIQIRDDMSVPGSVDTVAFPAPSNERAEQHKRVPFSTEPLPQEDHAGLHSGSSGTSTGASHEHLLEEVLRPRNDEGRAIDAWVDEHLLPGIAPGELNFATIDALRAERRSIESAIKTISESLELSSKRGVKSLLKKLNERLANSLQKCEVLTDRVQKALANLSAFQAFIQKRQAEGEYMTKVNKASIDKVERTISALKDRQAFLESCIARMTTP</sequence>
<keyword evidence="3" id="KW-1185">Reference proteome</keyword>
<name>A0A1D3D1Z6_9EIME</name>
<feature type="compositionally biased region" description="Low complexity" evidence="1">
    <location>
        <begin position="74"/>
        <end position="85"/>
    </location>
</feature>
<accession>A0A1D3D1Z6</accession>
<protein>
    <submittedName>
        <fullName evidence="2">Uncharacterized protein</fullName>
    </submittedName>
</protein>
<proteinExistence type="predicted"/>
<dbReference type="Proteomes" id="UP000095192">
    <property type="component" value="Unassembled WGS sequence"/>
</dbReference>
<dbReference type="VEuPathDB" id="ToxoDB:cyc_02946"/>
<feature type="region of interest" description="Disordered" evidence="1">
    <location>
        <begin position="63"/>
        <end position="86"/>
    </location>
</feature>
<dbReference type="InParanoid" id="A0A1D3D1Z6"/>
<gene>
    <name evidence="2" type="ORF">cyc_02946</name>
</gene>
<evidence type="ECO:0000313" key="2">
    <source>
        <dbReference type="EMBL" id="OEH77471.1"/>
    </source>
</evidence>
<comment type="caution">
    <text evidence="2">The sequence shown here is derived from an EMBL/GenBank/DDBJ whole genome shotgun (WGS) entry which is preliminary data.</text>
</comment>
<organism evidence="2 3">
    <name type="scientific">Cyclospora cayetanensis</name>
    <dbReference type="NCBI Taxonomy" id="88456"/>
    <lineage>
        <taxon>Eukaryota</taxon>
        <taxon>Sar</taxon>
        <taxon>Alveolata</taxon>
        <taxon>Apicomplexa</taxon>
        <taxon>Conoidasida</taxon>
        <taxon>Coccidia</taxon>
        <taxon>Eucoccidiorida</taxon>
        <taxon>Eimeriorina</taxon>
        <taxon>Eimeriidae</taxon>
        <taxon>Cyclospora</taxon>
    </lineage>
</organism>